<protein>
    <submittedName>
        <fullName evidence="2">NTP transferase domain-containing protein</fullName>
    </submittedName>
</protein>
<dbReference type="Pfam" id="PF12804">
    <property type="entry name" value="NTP_transf_3"/>
    <property type="match status" value="1"/>
</dbReference>
<proteinExistence type="predicted"/>
<feature type="domain" description="MobA-like NTP transferase" evidence="1">
    <location>
        <begin position="8"/>
        <end position="115"/>
    </location>
</feature>
<sequence>MRPERFVVFVAGGQASRLRGHASSMPKALQTVAGVPLLDRLISEATRLGFGRFHFALNHLHESILEHLSVRGTDFTWSLDDIPGGSGTAGALRSAQDQLPEEFVVWLADTLPPPDLHSPLLLPPEAPTIARMAVSAQVPDVPPNVAVQGGRIVGYDKQTSAGATHVDAGLYAMTGDIFDYVPGNGRCDLEQLWPKLAQLGCLEAEVVTGRFLDIGTPARLAVADRVFRTVGHDA</sequence>
<dbReference type="Gene3D" id="3.90.550.10">
    <property type="entry name" value="Spore Coat Polysaccharide Biosynthesis Protein SpsA, Chain A"/>
    <property type="match status" value="1"/>
</dbReference>
<dbReference type="PANTHER" id="PTHR22572">
    <property type="entry name" value="SUGAR-1-PHOSPHATE GUANYL TRANSFERASE"/>
    <property type="match status" value="1"/>
</dbReference>
<gene>
    <name evidence="2" type="ORF">INP59_27175</name>
</gene>
<accession>A0A7M2XWW8</accession>
<keyword evidence="3" id="KW-1185">Reference proteome</keyword>
<keyword evidence="2" id="KW-0614">Plasmid</keyword>
<dbReference type="InterPro" id="IPR029044">
    <property type="entry name" value="Nucleotide-diphossugar_trans"/>
</dbReference>
<dbReference type="SUPFAM" id="SSF53448">
    <property type="entry name" value="Nucleotide-diphospho-sugar transferases"/>
    <property type="match status" value="1"/>
</dbReference>
<name>A0A7M2XWW8_9NOCA</name>
<dbReference type="GO" id="GO:0016779">
    <property type="term" value="F:nucleotidyltransferase activity"/>
    <property type="evidence" value="ECO:0007669"/>
    <property type="project" value="UniProtKB-ARBA"/>
</dbReference>
<organism evidence="2 3">
    <name type="scientific">Rhodococcus pyridinivorans</name>
    <dbReference type="NCBI Taxonomy" id="103816"/>
    <lineage>
        <taxon>Bacteria</taxon>
        <taxon>Bacillati</taxon>
        <taxon>Actinomycetota</taxon>
        <taxon>Actinomycetes</taxon>
        <taxon>Mycobacteriales</taxon>
        <taxon>Nocardiaceae</taxon>
        <taxon>Rhodococcus</taxon>
    </lineage>
</organism>
<dbReference type="EMBL" id="CP063453">
    <property type="protein sequence ID" value="QOW01843.1"/>
    <property type="molecule type" value="Genomic_DNA"/>
</dbReference>
<keyword evidence="2" id="KW-0808">Transferase</keyword>
<reference evidence="2 3" key="1">
    <citation type="submission" date="2020-10" db="EMBL/GenBank/DDBJ databases">
        <title>Whole genome sequence of oil-degrading bacteria Rhodococcus pyridinivorans strain 5Ap.</title>
        <authorList>
            <person name="Akhremchuk A.E."/>
            <person name="Valentovich L.N."/>
            <person name="Charniauskaya M.I."/>
            <person name="Bukliarevich H.A."/>
            <person name="Titok M.A."/>
        </authorList>
    </citation>
    <scope>NUCLEOTIDE SEQUENCE [LARGE SCALE GENOMIC DNA]</scope>
    <source>
        <strain evidence="2 3">5Ap</strain>
        <plasmid evidence="2 3">pSID</plasmid>
    </source>
</reference>
<dbReference type="AlphaFoldDB" id="A0A7M2XWW8"/>
<geneLocation type="plasmid" evidence="2 3">
    <name>pSID</name>
</geneLocation>
<evidence type="ECO:0000313" key="2">
    <source>
        <dbReference type="EMBL" id="QOW01843.1"/>
    </source>
</evidence>
<evidence type="ECO:0000313" key="3">
    <source>
        <dbReference type="Proteomes" id="UP000593818"/>
    </source>
</evidence>
<dbReference type="InterPro" id="IPR025877">
    <property type="entry name" value="MobA-like_NTP_Trfase"/>
</dbReference>
<evidence type="ECO:0000259" key="1">
    <source>
        <dbReference type="Pfam" id="PF12804"/>
    </source>
</evidence>
<dbReference type="Proteomes" id="UP000593818">
    <property type="component" value="Plasmid pSID"/>
</dbReference>
<dbReference type="InterPro" id="IPR050486">
    <property type="entry name" value="Mannose-1P_guanyltransferase"/>
</dbReference>
<dbReference type="RefSeq" id="WP_193904129.1">
    <property type="nucleotide sequence ID" value="NZ_CP063453.1"/>
</dbReference>